<dbReference type="PANTHER" id="PTHR10682">
    <property type="entry name" value="POLY A POLYMERASE"/>
    <property type="match status" value="1"/>
</dbReference>
<accession>A0ABD2L400</accession>
<evidence type="ECO:0000313" key="3">
    <source>
        <dbReference type="Proteomes" id="UP001620626"/>
    </source>
</evidence>
<keyword evidence="3" id="KW-1185">Reference proteome</keyword>
<protein>
    <recommendedName>
        <fullName evidence="4">Polymerase nucleotidyl transferase domain-containing protein</fullName>
    </recommendedName>
</protein>
<name>A0ABD2L400_9BILA</name>
<evidence type="ECO:0008006" key="4">
    <source>
        <dbReference type="Google" id="ProtNLM"/>
    </source>
</evidence>
<organism evidence="2 3">
    <name type="scientific">Heterodera trifolii</name>
    <dbReference type="NCBI Taxonomy" id="157864"/>
    <lineage>
        <taxon>Eukaryota</taxon>
        <taxon>Metazoa</taxon>
        <taxon>Ecdysozoa</taxon>
        <taxon>Nematoda</taxon>
        <taxon>Chromadorea</taxon>
        <taxon>Rhabditida</taxon>
        <taxon>Tylenchina</taxon>
        <taxon>Tylenchomorpha</taxon>
        <taxon>Tylenchoidea</taxon>
        <taxon>Heteroderidae</taxon>
        <taxon>Heteroderinae</taxon>
        <taxon>Heterodera</taxon>
    </lineage>
</organism>
<keyword evidence="1" id="KW-0175">Coiled coil</keyword>
<dbReference type="Proteomes" id="UP001620626">
    <property type="component" value="Unassembled WGS sequence"/>
</dbReference>
<dbReference type="EMBL" id="JBICBT010000553">
    <property type="protein sequence ID" value="KAL3109891.1"/>
    <property type="molecule type" value="Genomic_DNA"/>
</dbReference>
<dbReference type="AlphaFoldDB" id="A0ABD2L400"/>
<gene>
    <name evidence="2" type="ORF">niasHT_018540</name>
</gene>
<dbReference type="PANTHER" id="PTHR10682:SF10">
    <property type="entry name" value="POLYNUCLEOTIDE ADENYLYLTRANSFERASE"/>
    <property type="match status" value="1"/>
</dbReference>
<evidence type="ECO:0000313" key="2">
    <source>
        <dbReference type="EMBL" id="KAL3109891.1"/>
    </source>
</evidence>
<dbReference type="Gene3D" id="1.10.1410.10">
    <property type="match status" value="1"/>
</dbReference>
<dbReference type="Gene3D" id="3.30.460.10">
    <property type="entry name" value="Beta Polymerase, domain 2"/>
    <property type="match status" value="1"/>
</dbReference>
<evidence type="ECO:0000256" key="1">
    <source>
        <dbReference type="SAM" id="Coils"/>
    </source>
</evidence>
<dbReference type="SUPFAM" id="SSF81631">
    <property type="entry name" value="PAP/OAS1 substrate-binding domain"/>
    <property type="match status" value="1"/>
</dbReference>
<feature type="coiled-coil region" evidence="1">
    <location>
        <begin position="65"/>
        <end position="95"/>
    </location>
</feature>
<comment type="caution">
    <text evidence="2">The sequence shown here is derived from an EMBL/GenBank/DDBJ whole genome shotgun (WGS) entry which is preliminary data.</text>
</comment>
<dbReference type="SUPFAM" id="SSF81301">
    <property type="entry name" value="Nucleotidyltransferase"/>
    <property type="match status" value="1"/>
</dbReference>
<dbReference type="InterPro" id="IPR043519">
    <property type="entry name" value="NT_sf"/>
</dbReference>
<reference evidence="2 3" key="1">
    <citation type="submission" date="2024-10" db="EMBL/GenBank/DDBJ databases">
        <authorList>
            <person name="Kim D."/>
        </authorList>
    </citation>
    <scope>NUCLEOTIDE SEQUENCE [LARGE SCALE GENOMIC DNA]</scope>
    <source>
        <strain evidence="2">BH-2024</strain>
    </source>
</reference>
<proteinExistence type="predicted"/>
<sequence>MQESNRTITTQFGCYKSGDLRQILAILHTHSFSILIAENLQRMDESKEQKETECQNELNYSNFNMERLNSLFESVENIIKSVENAEKMLKQQKIAVGECFFQYNLIRTTERTREAEIRRSNEIFDFIAAFEMGQNKKEKITKIKNKIDALIAEWAAKHNANIKMLFNGSFLFGAELDGSDLDLICVISDRINAHNFYGQSDDESSLYSVLKKKLNKVGRVSSIAGRVRLLRIELSAVEIDLSLVPVPDKYLNENGIGDLLQDEIIGQIKNESGIYSLAVLTPITMNPIVSRWPPLIGQSVMTVITPKFPEQNASFNVNKFTLRTILEELAIANEILSEDQKNWKAIFEEIKFEQKFELFALIVCSASHFENFTTNCAFQRSKIRTNLLKWANSANVADKLVRYQLIAQAEKKKRCQIIAGHSAFCFHWLVGIQLNAQHSKTNDFGDLVPIYGHNSANPAVLKEFVMCSFYSRTEKLNKL</sequence>